<evidence type="ECO:0000256" key="3">
    <source>
        <dbReference type="ARBA" id="ARBA00022989"/>
    </source>
</evidence>
<dbReference type="AlphaFoldDB" id="A0A4Y6UJF3"/>
<keyword evidence="4 5" id="KW-0472">Membrane</keyword>
<dbReference type="Gene3D" id="1.10.3080.10">
    <property type="entry name" value="Clc chloride channel"/>
    <property type="match status" value="1"/>
</dbReference>
<evidence type="ECO:0000256" key="4">
    <source>
        <dbReference type="ARBA" id="ARBA00023136"/>
    </source>
</evidence>
<feature type="transmembrane region" description="Helical" evidence="5">
    <location>
        <begin position="92"/>
        <end position="110"/>
    </location>
</feature>
<reference evidence="6 7" key="1">
    <citation type="submission" date="2019-03" db="EMBL/GenBank/DDBJ databases">
        <title>The complete genome sequence of Swingsia samuiensis NBRC107927(T).</title>
        <authorList>
            <person name="Chua K.-O."/>
            <person name="Chan K.-G."/>
            <person name="See-Too W.-S."/>
        </authorList>
    </citation>
    <scope>NUCLEOTIDE SEQUENCE [LARGE SCALE GENOMIC DNA]</scope>
    <source>
        <strain evidence="6 7">AH83</strain>
    </source>
</reference>
<evidence type="ECO:0000256" key="1">
    <source>
        <dbReference type="ARBA" id="ARBA00004141"/>
    </source>
</evidence>
<sequence length="451" mass="47674">MSSKAKLLSALRIVLLWTALLIPLGLSVGSLCAFFLWALKAVTDYRLSHPSILFALPIAGVGVGLLYYWCGGKAEGGNNLIIDEIHKPGGGVPLRMAPLVLLGTIISHLFGASVGREGTAVQIGGSIAGGIAKLFNLSPQSTRLLLTAGIAAGFGAVFGTPIAGAIFALEVLALGELNYAALLPVAAASIIADWVCHLWGIHHTAYHVGFQGGSAQNGSFFHTNALLFIKVCLASIAFGLVSRCFARSIQFLSSTFKKLCPLPWLRPAIGGLLTILLVEILGTRDYLGLGVTSPLPDHPSIVNFFTLHHYTWSWFFKLIFTVTALSTGFKGGEVTPLFFIGAGLGNALAPLLNVPVDLLAGIGFVSVFAGAANTPLACTFMAVELFGATNIVYYAAGCFIAYITSGHTGIYQSQIIGYPKNIWSNLLAGRTLRDTHNLPPASIHKTTSQHE</sequence>
<feature type="transmembrane region" description="Helical" evidence="5">
    <location>
        <begin position="221"/>
        <end position="241"/>
    </location>
</feature>
<dbReference type="InterPro" id="IPR001807">
    <property type="entry name" value="ClC"/>
</dbReference>
<evidence type="ECO:0000256" key="5">
    <source>
        <dbReference type="SAM" id="Phobius"/>
    </source>
</evidence>
<organism evidence="6 7">
    <name type="scientific">Swingsia samuiensis</name>
    <dbReference type="NCBI Taxonomy" id="1293412"/>
    <lineage>
        <taxon>Bacteria</taxon>
        <taxon>Pseudomonadati</taxon>
        <taxon>Pseudomonadota</taxon>
        <taxon>Alphaproteobacteria</taxon>
        <taxon>Acetobacterales</taxon>
        <taxon>Acetobacteraceae</taxon>
        <taxon>Swingsia</taxon>
    </lineage>
</organism>
<dbReference type="PANTHER" id="PTHR43427">
    <property type="entry name" value="CHLORIDE CHANNEL PROTEIN CLC-E"/>
    <property type="match status" value="1"/>
</dbReference>
<proteinExistence type="predicted"/>
<evidence type="ECO:0000313" key="6">
    <source>
        <dbReference type="EMBL" id="QDH16521.1"/>
    </source>
</evidence>
<dbReference type="InterPro" id="IPR014743">
    <property type="entry name" value="Cl-channel_core"/>
</dbReference>
<feature type="transmembrane region" description="Helical" evidence="5">
    <location>
        <begin position="385"/>
        <end position="404"/>
    </location>
</feature>
<dbReference type="Pfam" id="PF00654">
    <property type="entry name" value="Voltage_CLC"/>
    <property type="match status" value="1"/>
</dbReference>
<feature type="transmembrane region" description="Helical" evidence="5">
    <location>
        <begin position="262"/>
        <end position="281"/>
    </location>
</feature>
<comment type="subcellular location">
    <subcellularLocation>
        <location evidence="1">Membrane</location>
        <topology evidence="1">Multi-pass membrane protein</topology>
    </subcellularLocation>
</comment>
<feature type="transmembrane region" description="Helical" evidence="5">
    <location>
        <begin position="51"/>
        <end position="71"/>
    </location>
</feature>
<evidence type="ECO:0000313" key="7">
    <source>
        <dbReference type="Proteomes" id="UP000316313"/>
    </source>
</evidence>
<name>A0A4Y6UJF3_9PROT</name>
<dbReference type="CDD" id="cd03682">
    <property type="entry name" value="ClC_sycA_like"/>
    <property type="match status" value="1"/>
</dbReference>
<dbReference type="PRINTS" id="PR00762">
    <property type="entry name" value="CLCHANNEL"/>
</dbReference>
<dbReference type="SUPFAM" id="SSF81340">
    <property type="entry name" value="Clc chloride channel"/>
    <property type="match status" value="1"/>
</dbReference>
<feature type="transmembrane region" description="Helical" evidence="5">
    <location>
        <begin position="181"/>
        <end position="201"/>
    </location>
</feature>
<dbReference type="KEGG" id="ssam:E3D00_02235"/>
<feature type="transmembrane region" description="Helical" evidence="5">
    <location>
        <begin position="12"/>
        <end position="39"/>
    </location>
</feature>
<accession>A0A4Y6UJF3</accession>
<dbReference type="GO" id="GO:0015108">
    <property type="term" value="F:chloride transmembrane transporter activity"/>
    <property type="evidence" value="ECO:0007669"/>
    <property type="project" value="InterPro"/>
</dbReference>
<keyword evidence="3 5" id="KW-1133">Transmembrane helix</keyword>
<dbReference type="Proteomes" id="UP000316313">
    <property type="component" value="Chromosome"/>
</dbReference>
<protein>
    <submittedName>
        <fullName evidence="6">Voltage-gated chloride channel protein</fullName>
    </submittedName>
</protein>
<gene>
    <name evidence="6" type="ORF">E3D00_02235</name>
</gene>
<keyword evidence="2 5" id="KW-0812">Transmembrane</keyword>
<keyword evidence="7" id="KW-1185">Reference proteome</keyword>
<feature type="transmembrane region" description="Helical" evidence="5">
    <location>
        <begin position="358"/>
        <end position="378"/>
    </location>
</feature>
<dbReference type="PANTHER" id="PTHR43427:SF12">
    <property type="entry name" value="CHLORIDE TRANSPORTER"/>
    <property type="match status" value="1"/>
</dbReference>
<dbReference type="OrthoDB" id="9767361at2"/>
<dbReference type="EMBL" id="CP038141">
    <property type="protein sequence ID" value="QDH16521.1"/>
    <property type="molecule type" value="Genomic_DNA"/>
</dbReference>
<dbReference type="InterPro" id="IPR050368">
    <property type="entry name" value="ClC-type_chloride_channel"/>
</dbReference>
<feature type="transmembrane region" description="Helical" evidence="5">
    <location>
        <begin position="144"/>
        <end position="169"/>
    </location>
</feature>
<evidence type="ECO:0000256" key="2">
    <source>
        <dbReference type="ARBA" id="ARBA00022692"/>
    </source>
</evidence>
<dbReference type="RefSeq" id="WP_141459557.1">
    <property type="nucleotide sequence ID" value="NZ_CP038141.1"/>
</dbReference>
<dbReference type="GO" id="GO:0016020">
    <property type="term" value="C:membrane"/>
    <property type="evidence" value="ECO:0007669"/>
    <property type="project" value="UniProtKB-SubCell"/>
</dbReference>